<name>A0A1C4XTU7_MICEC</name>
<protein>
    <submittedName>
        <fullName evidence="3">Uncharacterized protein</fullName>
    </submittedName>
</protein>
<dbReference type="EMBL" id="LT607413">
    <property type="protein sequence ID" value="SCF11898.1"/>
    <property type="molecule type" value="Genomic_DNA"/>
</dbReference>
<sequence>MEKRHAGTLAVIAVMACLAVIGAVGGTYLANRNASPSPDPTPSTTGSSESPEPSASPSDSADPATSTEPSASPRPAEPGTYQINEVVYDALSLSVTLVSAEVTGDKLKLNFRYRNDALIAWPLTCPVAEIDRISSKVVLGDDQTVYAESSWCSTTRAGESFSLAPGTQAMSWALYPVVPGAGAPFDVTWYDFPVVEDVRLR</sequence>
<dbReference type="OrthoDB" id="3391099at2"/>
<reference evidence="4" key="1">
    <citation type="submission" date="2016-06" db="EMBL/GenBank/DDBJ databases">
        <authorList>
            <person name="Varghese N."/>
            <person name="Submissions Spin"/>
        </authorList>
    </citation>
    <scope>NUCLEOTIDE SEQUENCE [LARGE SCALE GENOMIC DNA]</scope>
    <source>
        <strain evidence="4">DSM 43816</strain>
    </source>
</reference>
<dbReference type="AlphaFoldDB" id="A0A1C4XTU7"/>
<feature type="compositionally biased region" description="Low complexity" evidence="1">
    <location>
        <begin position="42"/>
        <end position="67"/>
    </location>
</feature>
<dbReference type="InParanoid" id="A0A1C4XTU7"/>
<organism evidence="3 4">
    <name type="scientific">Micromonospora echinospora</name>
    <name type="common">Micromonospora purpurea</name>
    <dbReference type="NCBI Taxonomy" id="1877"/>
    <lineage>
        <taxon>Bacteria</taxon>
        <taxon>Bacillati</taxon>
        <taxon>Actinomycetota</taxon>
        <taxon>Actinomycetes</taxon>
        <taxon>Micromonosporales</taxon>
        <taxon>Micromonosporaceae</taxon>
        <taxon>Micromonospora</taxon>
    </lineage>
</organism>
<feature type="region of interest" description="Disordered" evidence="1">
    <location>
        <begin position="32"/>
        <end position="79"/>
    </location>
</feature>
<evidence type="ECO:0000256" key="1">
    <source>
        <dbReference type="SAM" id="MobiDB-lite"/>
    </source>
</evidence>
<evidence type="ECO:0000313" key="3">
    <source>
        <dbReference type="EMBL" id="SCF11898.1"/>
    </source>
</evidence>
<dbReference type="PROSITE" id="PS51257">
    <property type="entry name" value="PROKAR_LIPOPROTEIN"/>
    <property type="match status" value="1"/>
</dbReference>
<keyword evidence="2" id="KW-0472">Membrane</keyword>
<dbReference type="Proteomes" id="UP000198253">
    <property type="component" value="Chromosome I"/>
</dbReference>
<keyword evidence="4" id="KW-1185">Reference proteome</keyword>
<keyword evidence="2" id="KW-0812">Transmembrane</keyword>
<gene>
    <name evidence="3" type="ORF">GA0070618_3338</name>
</gene>
<accession>A0A1C4XTU7</accession>
<keyword evidence="2" id="KW-1133">Transmembrane helix</keyword>
<evidence type="ECO:0000313" key="4">
    <source>
        <dbReference type="Proteomes" id="UP000198253"/>
    </source>
</evidence>
<feature type="transmembrane region" description="Helical" evidence="2">
    <location>
        <begin position="7"/>
        <end position="30"/>
    </location>
</feature>
<evidence type="ECO:0000256" key="2">
    <source>
        <dbReference type="SAM" id="Phobius"/>
    </source>
</evidence>
<proteinExistence type="predicted"/>
<dbReference type="RefSeq" id="WP_088982459.1">
    <property type="nucleotide sequence ID" value="NZ_LT607413.1"/>
</dbReference>